<feature type="transmembrane region" description="Helical" evidence="2">
    <location>
        <begin position="55"/>
        <end position="73"/>
    </location>
</feature>
<evidence type="ECO:0000259" key="3">
    <source>
        <dbReference type="Pfam" id="PF20177"/>
    </source>
</evidence>
<dbReference type="EMBL" id="WRPP01000007">
    <property type="protein sequence ID" value="MVU81813.1"/>
    <property type="molecule type" value="Genomic_DNA"/>
</dbReference>
<evidence type="ECO:0000313" key="5">
    <source>
        <dbReference type="Proteomes" id="UP000466794"/>
    </source>
</evidence>
<feature type="transmembrane region" description="Helical" evidence="2">
    <location>
        <begin position="122"/>
        <end position="142"/>
    </location>
</feature>
<feature type="compositionally biased region" description="Basic and acidic residues" evidence="1">
    <location>
        <begin position="380"/>
        <end position="391"/>
    </location>
</feature>
<sequence length="391" mass="42102">MAVTQRERTEVPPSHRSILPSVPGVPAGAAVLIAVTCSFIGFLIDAHGGDDLTGTFATCYVIGCVLAVLIVRYRGLFTTLVLPPLLLFLAVPLFYQLLLGSAGSLKLKDILLNLAIPLVNRFPTMALATVLVLIIGAVRIALHRRESKADASGEPGRARARATRAGSARAQRTRPADPKDPARRRSRSSADTAEADATPESDAARPGRRAAGRVASGPPRVGANRQPGEGRRRRAQEPDQAAAERTSAAPEGGRRRRAQNPEQTAAPEGRRRAQYGENPRAGERRAASGEQQPRTGERRAVPTGERRAVPADRRTPPPAAEAAPEGGRRRRAQSPEQAAGRGTERHAAPERNPAQAPAEGGRRRRPQPSELPPHPRPNVRYRERDSGRIER</sequence>
<keyword evidence="2" id="KW-0472">Membrane</keyword>
<accession>A0A7K1V580</accession>
<feature type="compositionally biased region" description="Basic and acidic residues" evidence="1">
    <location>
        <begin position="174"/>
        <end position="183"/>
    </location>
</feature>
<keyword evidence="2" id="KW-1133">Transmembrane helix</keyword>
<feature type="transmembrane region" description="Helical" evidence="2">
    <location>
        <begin position="80"/>
        <end position="102"/>
    </location>
</feature>
<proteinExistence type="predicted"/>
<feature type="domain" description="DUF6542" evidence="3">
    <location>
        <begin position="24"/>
        <end position="145"/>
    </location>
</feature>
<feature type="compositionally biased region" description="Basic and acidic residues" evidence="1">
    <location>
        <begin position="295"/>
        <end position="315"/>
    </location>
</feature>
<gene>
    <name evidence="4" type="ORF">GPX89_31820</name>
</gene>
<evidence type="ECO:0000313" key="4">
    <source>
        <dbReference type="EMBL" id="MVU81813.1"/>
    </source>
</evidence>
<name>A0A7K1V580_9NOCA</name>
<keyword evidence="5" id="KW-1185">Reference proteome</keyword>
<dbReference type="Proteomes" id="UP000466794">
    <property type="component" value="Unassembled WGS sequence"/>
</dbReference>
<dbReference type="InterPro" id="IPR046672">
    <property type="entry name" value="DUF6542"/>
</dbReference>
<dbReference type="Pfam" id="PF20177">
    <property type="entry name" value="DUF6542"/>
    <property type="match status" value="1"/>
</dbReference>
<organism evidence="4 5">
    <name type="scientific">Nocardia terrae</name>
    <dbReference type="NCBI Taxonomy" id="2675851"/>
    <lineage>
        <taxon>Bacteria</taxon>
        <taxon>Bacillati</taxon>
        <taxon>Actinomycetota</taxon>
        <taxon>Actinomycetes</taxon>
        <taxon>Mycobacteriales</taxon>
        <taxon>Nocardiaceae</taxon>
        <taxon>Nocardia</taxon>
    </lineage>
</organism>
<keyword evidence="2" id="KW-0812">Transmembrane</keyword>
<evidence type="ECO:0000256" key="1">
    <source>
        <dbReference type="SAM" id="MobiDB-lite"/>
    </source>
</evidence>
<dbReference type="RefSeq" id="WP_157391415.1">
    <property type="nucleotide sequence ID" value="NZ_WRPP01000007.1"/>
</dbReference>
<comment type="caution">
    <text evidence="4">The sequence shown here is derived from an EMBL/GenBank/DDBJ whole genome shotgun (WGS) entry which is preliminary data.</text>
</comment>
<dbReference type="AlphaFoldDB" id="A0A7K1V580"/>
<reference evidence="4 5" key="1">
    <citation type="submission" date="2019-12" db="EMBL/GenBank/DDBJ databases">
        <title>Nocardia sp. nov. ET3-3 isolated from soil.</title>
        <authorList>
            <person name="Kanchanasin P."/>
            <person name="Tanasupawat S."/>
            <person name="Yuki M."/>
            <person name="Kudo T."/>
        </authorList>
    </citation>
    <scope>NUCLEOTIDE SEQUENCE [LARGE SCALE GENOMIC DNA]</scope>
    <source>
        <strain evidence="4 5">ET3-3</strain>
    </source>
</reference>
<feature type="region of interest" description="Disordered" evidence="1">
    <location>
        <begin position="146"/>
        <end position="391"/>
    </location>
</feature>
<feature type="transmembrane region" description="Helical" evidence="2">
    <location>
        <begin position="21"/>
        <end position="43"/>
    </location>
</feature>
<protein>
    <recommendedName>
        <fullName evidence="3">DUF6542 domain-containing protein</fullName>
    </recommendedName>
</protein>
<evidence type="ECO:0000256" key="2">
    <source>
        <dbReference type="SAM" id="Phobius"/>
    </source>
</evidence>